<feature type="transmembrane region" description="Helical" evidence="5">
    <location>
        <begin position="126"/>
        <end position="147"/>
    </location>
</feature>
<dbReference type="AlphaFoldDB" id="A0A0N5AD98"/>
<sequence>MLDDASSDVSGEETPVPFEWCFDILLYCQIRHSSLFSRRLASHLRLLCLWDMLLLICCFITNGVSSVYYKITPTYGFSAYIVYFFQPLASFCVTCAIWQVSVITTERYMAISHPFIHQSIKDRFKLKLICFTTVTCSFLLNIVTIPVERELRNCLKVEVKNNKLVPSASIQLVQKEIMSNRYYAIFVYLVPDFLFRAPVPTILIAVLTAQTLLIYKKRRLVSTRARGQRFKSTPFMLTVLNLKFILGNTLYMFNTVLVEVMGYGRLYSSQTENNKMEHYIGTLYLSDLSNMLLALHSATNWLIFYNWKTKSTARSLSGAFKSRFDVTLIDPKKAEQLLHRFETQKDRIGKEVMYRLCQESSTLTDKLNDEVICEKSCVCDDESAAAAHGKVIYDFIEEILKTLLNDAASIDKIREKCRNVGRIHYEAQIRFTTEQWKEARDLMIWCATGPSNKWTNTECYDNRFLEAYAKKVFNFIFAELKNGAFLAAVDEKQKVK</sequence>
<keyword evidence="3 5" id="KW-1133">Transmembrane helix</keyword>
<dbReference type="GO" id="GO:0020037">
    <property type="term" value="F:heme binding"/>
    <property type="evidence" value="ECO:0007669"/>
    <property type="project" value="InterPro"/>
</dbReference>
<evidence type="ECO:0000313" key="8">
    <source>
        <dbReference type="WBParaSite" id="SMUV_0000213901-mRNA-1"/>
    </source>
</evidence>
<dbReference type="InterPro" id="IPR017452">
    <property type="entry name" value="GPCR_Rhodpsn_7TM"/>
</dbReference>
<comment type="subcellular location">
    <subcellularLocation>
        <location evidence="1">Membrane</location>
    </subcellularLocation>
</comment>
<feature type="domain" description="G-protein coupled receptors family 1 profile" evidence="6">
    <location>
        <begin position="22"/>
        <end position="304"/>
    </location>
</feature>
<name>A0A0N5AD98_9BILA</name>
<evidence type="ECO:0000259" key="6">
    <source>
        <dbReference type="PROSITE" id="PS50262"/>
    </source>
</evidence>
<dbReference type="InterPro" id="IPR052954">
    <property type="entry name" value="GPCR-Ligand_Int"/>
</dbReference>
<evidence type="ECO:0000256" key="1">
    <source>
        <dbReference type="ARBA" id="ARBA00004370"/>
    </source>
</evidence>
<dbReference type="SUPFAM" id="SSF81321">
    <property type="entry name" value="Family A G protein-coupled receptor-like"/>
    <property type="match status" value="1"/>
</dbReference>
<reference evidence="8" key="1">
    <citation type="submission" date="2017-02" db="UniProtKB">
        <authorList>
            <consortium name="WormBaseParasite"/>
        </authorList>
    </citation>
    <scope>IDENTIFICATION</scope>
</reference>
<evidence type="ECO:0000256" key="4">
    <source>
        <dbReference type="ARBA" id="ARBA00023136"/>
    </source>
</evidence>
<dbReference type="Gene3D" id="1.20.1070.10">
    <property type="entry name" value="Rhodopsin 7-helix transmembrane proteins"/>
    <property type="match status" value="1"/>
</dbReference>
<keyword evidence="7" id="KW-1185">Reference proteome</keyword>
<keyword evidence="4 5" id="KW-0472">Membrane</keyword>
<dbReference type="PANTHER" id="PTHR46641">
    <property type="entry name" value="FMRFAMIDE RECEPTOR-RELATED"/>
    <property type="match status" value="1"/>
</dbReference>
<feature type="transmembrane region" description="Helical" evidence="5">
    <location>
        <begin position="193"/>
        <end position="215"/>
    </location>
</feature>
<organism evidence="7 8">
    <name type="scientific">Syphacia muris</name>
    <dbReference type="NCBI Taxonomy" id="451379"/>
    <lineage>
        <taxon>Eukaryota</taxon>
        <taxon>Metazoa</taxon>
        <taxon>Ecdysozoa</taxon>
        <taxon>Nematoda</taxon>
        <taxon>Chromadorea</taxon>
        <taxon>Rhabditida</taxon>
        <taxon>Spirurina</taxon>
        <taxon>Oxyuridomorpha</taxon>
        <taxon>Oxyuroidea</taxon>
        <taxon>Oxyuridae</taxon>
        <taxon>Syphacia</taxon>
    </lineage>
</organism>
<feature type="transmembrane region" description="Helical" evidence="5">
    <location>
        <begin position="46"/>
        <end position="69"/>
    </location>
</feature>
<dbReference type="InterPro" id="IPR012292">
    <property type="entry name" value="Globin/Proto"/>
</dbReference>
<proteinExistence type="predicted"/>
<evidence type="ECO:0000256" key="2">
    <source>
        <dbReference type="ARBA" id="ARBA00022692"/>
    </source>
</evidence>
<dbReference type="GO" id="GO:0019825">
    <property type="term" value="F:oxygen binding"/>
    <property type="evidence" value="ECO:0007669"/>
    <property type="project" value="InterPro"/>
</dbReference>
<dbReference type="PROSITE" id="PS50262">
    <property type="entry name" value="G_PROTEIN_RECEP_F1_2"/>
    <property type="match status" value="1"/>
</dbReference>
<protein>
    <submittedName>
        <fullName evidence="8">G_PROTEIN_RECEP_F1_2 domain-containing protein</fullName>
    </submittedName>
</protein>
<evidence type="ECO:0000256" key="5">
    <source>
        <dbReference type="SAM" id="Phobius"/>
    </source>
</evidence>
<feature type="transmembrane region" description="Helical" evidence="5">
    <location>
        <begin position="81"/>
        <end position="105"/>
    </location>
</feature>
<dbReference type="GO" id="GO:0016020">
    <property type="term" value="C:membrane"/>
    <property type="evidence" value="ECO:0007669"/>
    <property type="project" value="UniProtKB-SubCell"/>
</dbReference>
<keyword evidence="2 5" id="KW-0812">Transmembrane</keyword>
<dbReference type="Gene3D" id="1.10.490.10">
    <property type="entry name" value="Globins"/>
    <property type="match status" value="1"/>
</dbReference>
<dbReference type="Proteomes" id="UP000046393">
    <property type="component" value="Unplaced"/>
</dbReference>
<dbReference type="WBParaSite" id="SMUV_0000213901-mRNA-1">
    <property type="protein sequence ID" value="SMUV_0000213901-mRNA-1"/>
    <property type="gene ID" value="SMUV_0000213901"/>
</dbReference>
<evidence type="ECO:0000256" key="3">
    <source>
        <dbReference type="ARBA" id="ARBA00022989"/>
    </source>
</evidence>
<feature type="transmembrane region" description="Helical" evidence="5">
    <location>
        <begin position="235"/>
        <end position="253"/>
    </location>
</feature>
<accession>A0A0N5AD98</accession>
<evidence type="ECO:0000313" key="7">
    <source>
        <dbReference type="Proteomes" id="UP000046393"/>
    </source>
</evidence>
<feature type="transmembrane region" description="Helical" evidence="5">
    <location>
        <begin position="288"/>
        <end position="307"/>
    </location>
</feature>
<dbReference type="PANTHER" id="PTHR46641:SF10">
    <property type="entry name" value="G-PROTEIN COUPLED RECEPTORS FAMILY 1 PROFILE DOMAIN-CONTAINING PROTEIN"/>
    <property type="match status" value="1"/>
</dbReference>